<keyword evidence="5" id="KW-1185">Reference proteome</keyword>
<feature type="region of interest" description="Disordered" evidence="2">
    <location>
        <begin position="1114"/>
        <end position="1142"/>
    </location>
</feature>
<dbReference type="Proteomes" id="UP000828390">
    <property type="component" value="Unassembled WGS sequence"/>
</dbReference>
<feature type="coiled-coil region" evidence="1">
    <location>
        <begin position="1339"/>
        <end position="1369"/>
    </location>
</feature>
<evidence type="ECO:0000256" key="1">
    <source>
        <dbReference type="SAM" id="Coils"/>
    </source>
</evidence>
<feature type="region of interest" description="Disordered" evidence="2">
    <location>
        <begin position="47"/>
        <end position="82"/>
    </location>
</feature>
<dbReference type="PANTHER" id="PTHR16520">
    <property type="entry name" value="KINETOCHORE SCAFFOLD 1"/>
    <property type="match status" value="1"/>
</dbReference>
<organism evidence="4 5">
    <name type="scientific">Dreissena polymorpha</name>
    <name type="common">Zebra mussel</name>
    <name type="synonym">Mytilus polymorpha</name>
    <dbReference type="NCBI Taxonomy" id="45954"/>
    <lineage>
        <taxon>Eukaryota</taxon>
        <taxon>Metazoa</taxon>
        <taxon>Spiralia</taxon>
        <taxon>Lophotrochozoa</taxon>
        <taxon>Mollusca</taxon>
        <taxon>Bivalvia</taxon>
        <taxon>Autobranchia</taxon>
        <taxon>Heteroconchia</taxon>
        <taxon>Euheterodonta</taxon>
        <taxon>Imparidentia</taxon>
        <taxon>Neoheterodontei</taxon>
        <taxon>Myida</taxon>
        <taxon>Dreissenoidea</taxon>
        <taxon>Dreissenidae</taxon>
        <taxon>Dreissena</taxon>
    </lineage>
</organism>
<name>A0A9D4H7U1_DREPO</name>
<feature type="domain" description="Spc7 kinetochore protein" evidence="3">
    <location>
        <begin position="1180"/>
        <end position="1361"/>
    </location>
</feature>
<evidence type="ECO:0000256" key="2">
    <source>
        <dbReference type="SAM" id="MobiDB-lite"/>
    </source>
</evidence>
<keyword evidence="1" id="KW-0175">Coiled coil</keyword>
<evidence type="ECO:0000313" key="5">
    <source>
        <dbReference type="Proteomes" id="UP000828390"/>
    </source>
</evidence>
<comment type="caution">
    <text evidence="4">The sequence shown here is derived from an EMBL/GenBank/DDBJ whole genome shotgun (WGS) entry which is preliminary data.</text>
</comment>
<feature type="compositionally biased region" description="Polar residues" evidence="2">
    <location>
        <begin position="71"/>
        <end position="81"/>
    </location>
</feature>
<protein>
    <recommendedName>
        <fullName evidence="3">Spc7 kinetochore protein domain-containing protein</fullName>
    </recommendedName>
</protein>
<reference evidence="4" key="2">
    <citation type="submission" date="2020-11" db="EMBL/GenBank/DDBJ databases">
        <authorList>
            <person name="McCartney M.A."/>
            <person name="Auch B."/>
            <person name="Kono T."/>
            <person name="Mallez S."/>
            <person name="Becker A."/>
            <person name="Gohl D.M."/>
            <person name="Silverstein K.A.T."/>
            <person name="Koren S."/>
            <person name="Bechman K.B."/>
            <person name="Herman A."/>
            <person name="Abrahante J.E."/>
            <person name="Garbe J."/>
        </authorList>
    </citation>
    <scope>NUCLEOTIDE SEQUENCE</scope>
    <source>
        <strain evidence="4">Duluth1</strain>
        <tissue evidence="4">Whole animal</tissue>
    </source>
</reference>
<proteinExistence type="predicted"/>
<dbReference type="Pfam" id="PF15402">
    <property type="entry name" value="MELT_2"/>
    <property type="match status" value="8"/>
</dbReference>
<dbReference type="InterPro" id="IPR013253">
    <property type="entry name" value="Spc7_domain"/>
</dbReference>
<dbReference type="CDD" id="cd21853">
    <property type="entry name" value="KNL1_NTD"/>
    <property type="match status" value="1"/>
</dbReference>
<sequence length="1611" mass="180540">MMNHSKKRRSSILKIELDEESTRILGRNRRSSKRVSFADCYQVKEFQRDSPQRWKPDEHDENGDSSDPEVESSNSGKSSGVTGLDKLLSGAIQSPYQDVARYEIPEVALESFNILDANKTVYDSVELDLTETEKHSIYLGGLDGGPAGQPALETSTLLQSFRNGSSDRMKPMQIYSPSRARHNSKEEDPIGPAYFNFTPIQDKENIVPSQNFANMKYYDDDDDEHDMEDYNVSPVSSQLDWRSLLGRVFSDDEISMGQTLKRTSTDRAQTMMEEEPMEETVCIGKIVAFGKNRMDISDETVACPKHEYFNDGNWNNSGNTVHIEVPMEETKILGGIVSQLNQLEEFESMEETRLVGGILSKTNNQFEAMEETRPIVGILSKTNFQLDVMEETKSIGEILSKTNCQLDAMKEKRPVGGILCKTNFQLDAMEETRPVGVILSKTNYQLDAMEVTRPVGEILSKTNNQLDATEVIRRVGGIMSKTNYHLDAMEETRPVDGILSKTNNQFEAMEETIPVGGILSKTNNQLETMEETRPVGGILSKTNYQLDAMEETQGVCEILSKTNYQLDAMEETRAVGGILGKTNYQFDAMEETRPVGKILSKTNNQFDAMEETMPVGGILSKTNNQLDAMEETRPVGKILSKTNYQLDAMEETRPVGGILSKSNNQLDAMEVIRHVGGIMSKTNYQLDAMEETRPVGGILSKTNNQFEAMEETKPVGGILSKTNYQLETMEETRPVGGILSKTNYQLDAMEETRGVCGILSKTNYQLDAMEETKAVGGILGKTNYQLDAMEETRPVGEILSKTNNQLETMEETRPIGGILSKTNNHLETMEETSQVDKILSKTNNQLEAMEETRPVGGILSKTNNQLVTFDETSIENRIPGGSVKRTEIVQDNRPVVGQHGNLKSSVAKIDQTISMSNNANEKQAVETGPKDISIVKNVSLTCVVQNEDFIESLNTSKSLPLVINQEEIMEKDPLSAERSLMEKETCAEVGFDDVRTQDVTQSQTKLLKLKESLLAMKKITGPSIKAGNIKTPSKLSPSLQSYSVQNSIKKLYPTQPNAACSSPVRKRQRLSDPMDCMETVSDIAPLQEATLTTGIDDEEMPDVMNEDYLKDTRETGTLDTRSRGQSVQLQPESPCGPENMSAELADSSEDAHYSMANYTLQSGMGNKSYMAASFVVPEGPLSLDSFFELTKVKFDLPVKETRRSVFVPRIAQDDIAEVLYVEVAMKPEMDTFSRFKDSISEASNSLLEDIRLVEEGLEQSQPDIFAQVVNASPDQLAATKEELWELHRRCKVIARVNYKNQMTDLYAGFLRCLQTNVQVRARQKVAQMQAHVKTVDDLLERLKQGVIDIEQEEKSLEEKQSIMITLDRQIATEKESCVHLETELEALSLNTETSRQDCHELQAKEQCLQAIKGHFICSEWKLEDLREDVVVVSFHKGLIEMTIKFNSSAHDNLQDLQITSGPSSGNIGDRVFQSFALASIKTSNLQNQYPTRMKLPMLFHEVSSSLNELKRFCADLELVHFYKEIQFHDNELSVNMWSVYGAMRSFVTLKFIFNTLNPLRSPVQSTVCVKFGDICARDIEVQLGAVQPGHRYLTRLLDAVVSHNPCLSWKY</sequence>
<evidence type="ECO:0000313" key="4">
    <source>
        <dbReference type="EMBL" id="KAH3830080.1"/>
    </source>
</evidence>
<feature type="compositionally biased region" description="Acidic residues" evidence="2">
    <location>
        <begin position="59"/>
        <end position="70"/>
    </location>
</feature>
<reference evidence="4" key="1">
    <citation type="journal article" date="2019" name="bioRxiv">
        <title>The Genome of the Zebra Mussel, Dreissena polymorpha: A Resource for Invasive Species Research.</title>
        <authorList>
            <person name="McCartney M.A."/>
            <person name="Auch B."/>
            <person name="Kono T."/>
            <person name="Mallez S."/>
            <person name="Zhang Y."/>
            <person name="Obille A."/>
            <person name="Becker A."/>
            <person name="Abrahante J.E."/>
            <person name="Garbe J."/>
            <person name="Badalamenti J.P."/>
            <person name="Herman A."/>
            <person name="Mangelson H."/>
            <person name="Liachko I."/>
            <person name="Sullivan S."/>
            <person name="Sone E.D."/>
            <person name="Koren S."/>
            <person name="Silverstein K.A.T."/>
            <person name="Beckman K.B."/>
            <person name="Gohl D.M."/>
        </authorList>
    </citation>
    <scope>NUCLEOTIDE SEQUENCE</scope>
    <source>
        <strain evidence="4">Duluth1</strain>
        <tissue evidence="4">Whole animal</tissue>
    </source>
</reference>
<feature type="compositionally biased region" description="Basic and acidic residues" evidence="2">
    <location>
        <begin position="47"/>
        <end position="58"/>
    </location>
</feature>
<dbReference type="GO" id="GO:0034501">
    <property type="term" value="P:protein localization to kinetochore"/>
    <property type="evidence" value="ECO:0007669"/>
    <property type="project" value="InterPro"/>
</dbReference>
<dbReference type="GO" id="GO:0008608">
    <property type="term" value="P:attachment of spindle microtubules to kinetochore"/>
    <property type="evidence" value="ECO:0007669"/>
    <property type="project" value="InterPro"/>
</dbReference>
<dbReference type="GO" id="GO:0005634">
    <property type="term" value="C:nucleus"/>
    <property type="evidence" value="ECO:0007669"/>
    <property type="project" value="TreeGrafter"/>
</dbReference>
<gene>
    <name evidence="4" type="ORF">DPMN_103317</name>
</gene>
<dbReference type="PANTHER" id="PTHR16520:SF3">
    <property type="entry name" value="KINETOCHORE SCAFFOLD 1"/>
    <property type="match status" value="1"/>
</dbReference>
<accession>A0A9D4H7U1</accession>
<dbReference type="EMBL" id="JAIWYP010000004">
    <property type="protein sequence ID" value="KAH3830080.1"/>
    <property type="molecule type" value="Genomic_DNA"/>
</dbReference>
<evidence type="ECO:0000259" key="3">
    <source>
        <dbReference type="Pfam" id="PF08317"/>
    </source>
</evidence>
<dbReference type="Pfam" id="PF08317">
    <property type="entry name" value="Spc7"/>
    <property type="match status" value="1"/>
</dbReference>
<dbReference type="InterPro" id="IPR037388">
    <property type="entry name" value="Blinkin"/>
</dbReference>